<dbReference type="Proteomes" id="UP001341245">
    <property type="component" value="Unassembled WGS sequence"/>
</dbReference>
<reference evidence="1 2" key="1">
    <citation type="submission" date="2023-11" db="EMBL/GenBank/DDBJ databases">
        <title>Draft genome sequence and annotation of the polyextremotolerant black yeast-like fungus Aureobasidium pullulans NRRL 62042.</title>
        <authorList>
            <person name="Dielentheis-Frenken M.R.E."/>
            <person name="Wibberg D."/>
            <person name="Blank L.M."/>
            <person name="Tiso T."/>
        </authorList>
    </citation>
    <scope>NUCLEOTIDE SEQUENCE [LARGE SCALE GENOMIC DNA]</scope>
    <source>
        <strain evidence="1 2">NRRL 62042</strain>
    </source>
</reference>
<name>A0ABR0THB9_AURPU</name>
<keyword evidence="2" id="KW-1185">Reference proteome</keyword>
<comment type="caution">
    <text evidence="1">The sequence shown here is derived from an EMBL/GenBank/DDBJ whole genome shotgun (WGS) entry which is preliminary data.</text>
</comment>
<dbReference type="EMBL" id="JASGXD010000008">
    <property type="protein sequence ID" value="KAK6003833.1"/>
    <property type="molecule type" value="Genomic_DNA"/>
</dbReference>
<organism evidence="1 2">
    <name type="scientific">Aureobasidium pullulans</name>
    <name type="common">Black yeast</name>
    <name type="synonym">Pullularia pullulans</name>
    <dbReference type="NCBI Taxonomy" id="5580"/>
    <lineage>
        <taxon>Eukaryota</taxon>
        <taxon>Fungi</taxon>
        <taxon>Dikarya</taxon>
        <taxon>Ascomycota</taxon>
        <taxon>Pezizomycotina</taxon>
        <taxon>Dothideomycetes</taxon>
        <taxon>Dothideomycetidae</taxon>
        <taxon>Dothideales</taxon>
        <taxon>Saccotheciaceae</taxon>
        <taxon>Aureobasidium</taxon>
    </lineage>
</organism>
<sequence length="209" mass="23407">MCLVKTPYYHLCGHYGRPIIAPNGRCARAERLPGACWEPQDIGVSSREAMCGNCERWLRGTDTAQINTSKTGPVDCHKFNQLVKIHKQTCDRRYCPLIPALSFSSADYRRSASSASNYSSIISTAFLPTADDLALRRPSTDSEISVTSTTTSTTWVPKILTVDSSPFVAHIPAWTSIEEWTNQTVHEDRPDNHEHLTLFSHHDSYEPPQ</sequence>
<proteinExistence type="predicted"/>
<gene>
    <name evidence="1" type="ORF">QM012_008683</name>
</gene>
<protein>
    <submittedName>
        <fullName evidence="1">Uncharacterized protein</fullName>
    </submittedName>
</protein>
<evidence type="ECO:0000313" key="1">
    <source>
        <dbReference type="EMBL" id="KAK6003833.1"/>
    </source>
</evidence>
<evidence type="ECO:0000313" key="2">
    <source>
        <dbReference type="Proteomes" id="UP001341245"/>
    </source>
</evidence>
<accession>A0ABR0THB9</accession>